<dbReference type="EMBL" id="JAWCUI010000009">
    <property type="protein sequence ID" value="KAL1900662.1"/>
    <property type="molecule type" value="Genomic_DNA"/>
</dbReference>
<evidence type="ECO:0000256" key="3">
    <source>
        <dbReference type="ARBA" id="ARBA00022617"/>
    </source>
</evidence>
<protein>
    <recommendedName>
        <fullName evidence="9">Benzoate 4-monooxygenase cytochrome P450</fullName>
    </recommendedName>
</protein>
<comment type="cofactor">
    <cofactor evidence="1">
        <name>heme</name>
        <dbReference type="ChEBI" id="CHEBI:30413"/>
    </cofactor>
</comment>
<organism evidence="7 8">
    <name type="scientific">Sporothrix stenoceras</name>
    <dbReference type="NCBI Taxonomy" id="5173"/>
    <lineage>
        <taxon>Eukaryota</taxon>
        <taxon>Fungi</taxon>
        <taxon>Dikarya</taxon>
        <taxon>Ascomycota</taxon>
        <taxon>Pezizomycotina</taxon>
        <taxon>Sordariomycetes</taxon>
        <taxon>Sordariomycetidae</taxon>
        <taxon>Ophiostomatales</taxon>
        <taxon>Ophiostomataceae</taxon>
        <taxon>Sporothrix</taxon>
    </lineage>
</organism>
<dbReference type="InterPro" id="IPR036396">
    <property type="entry name" value="Cyt_P450_sf"/>
</dbReference>
<reference evidence="7 8" key="1">
    <citation type="journal article" date="2024" name="IMA Fungus">
        <title>IMA Genome - F19 : A genome assembly and annotation guide to empower mycologists, including annotated draft genome sequences of Ceratocystis pirilliformis, Diaporthe australafricana, Fusarium ophioides, Paecilomyces lecythidis, and Sporothrix stenoceras.</title>
        <authorList>
            <person name="Aylward J."/>
            <person name="Wilson A.M."/>
            <person name="Visagie C.M."/>
            <person name="Spraker J."/>
            <person name="Barnes I."/>
            <person name="Buitendag C."/>
            <person name="Ceriani C."/>
            <person name="Del Mar Angel L."/>
            <person name="du Plessis D."/>
            <person name="Fuchs T."/>
            <person name="Gasser K."/>
            <person name="Kramer D."/>
            <person name="Li W."/>
            <person name="Munsamy K."/>
            <person name="Piso A."/>
            <person name="Price J.L."/>
            <person name="Sonnekus B."/>
            <person name="Thomas C."/>
            <person name="van der Nest A."/>
            <person name="van Dijk A."/>
            <person name="van Heerden A."/>
            <person name="van Vuuren N."/>
            <person name="Yilmaz N."/>
            <person name="Duong T.A."/>
            <person name="van der Merwe N.A."/>
            <person name="Wingfield M.J."/>
            <person name="Wingfield B.D."/>
        </authorList>
    </citation>
    <scope>NUCLEOTIDE SEQUENCE [LARGE SCALE GENOMIC DNA]</scope>
    <source>
        <strain evidence="7 8">CMW 5346</strain>
    </source>
</reference>
<dbReference type="InterPro" id="IPR050121">
    <property type="entry name" value="Cytochrome_P450_monoxygenase"/>
</dbReference>
<keyword evidence="8" id="KW-1185">Reference proteome</keyword>
<evidence type="ECO:0000313" key="8">
    <source>
        <dbReference type="Proteomes" id="UP001583186"/>
    </source>
</evidence>
<keyword evidence="3" id="KW-0349">Heme</keyword>
<dbReference type="PANTHER" id="PTHR24305:SF166">
    <property type="entry name" value="CYTOCHROME P450 12A4, MITOCHONDRIAL-RELATED"/>
    <property type="match status" value="1"/>
</dbReference>
<keyword evidence="6" id="KW-0560">Oxidoreductase</keyword>
<evidence type="ECO:0000256" key="1">
    <source>
        <dbReference type="ARBA" id="ARBA00001971"/>
    </source>
</evidence>
<accession>A0ABR3ZKE8</accession>
<dbReference type="PANTHER" id="PTHR24305">
    <property type="entry name" value="CYTOCHROME P450"/>
    <property type="match status" value="1"/>
</dbReference>
<proteinExistence type="inferred from homology"/>
<sequence length="437" mass="47852">MDTSSGNIHRAISLVWNLKTVYFAYFSPLAKYPGPQTLAKFTKFWQLRVTLQKQGHHVYRELHAKYGPVVRIGPHSLSFDDARAVKAIYGSGAASFPRDSSFPAVGLNPDHLPVFFCIDGRAHQAARRKVGSAYTMTSILGMEDRIDSIVGALQSRLDEAAENGGFMDISEWIGYFSFDVISDLAYGQAFGCLATGGDVNGIVSGLQNGFLFPVLFSTFPGLFGALFSVLGRVAKPPDDAGIGLAIKMANNIVNERYQRPSDKRDLLNAFIGSKDPDGIAIHRDQVRGEVIATLVAGSDTTSLSIIGCLGYVLQHPDVHARLQEELSTVTFDKEIPSFRQLQALPYLTAVIQETLRLSPSIGGAFIRRVAVGGAEVLPGQYVPGGTVVGVNNWVFGRNTNFYGPDADQFRPQRWLESDQKTKMMKNYEFSFGHGARM</sequence>
<gene>
    <name evidence="7" type="ORF">Sste5346_002387</name>
</gene>
<evidence type="ECO:0000256" key="6">
    <source>
        <dbReference type="ARBA" id="ARBA00023033"/>
    </source>
</evidence>
<comment type="caution">
    <text evidence="7">The sequence shown here is derived from an EMBL/GenBank/DDBJ whole genome shotgun (WGS) entry which is preliminary data.</text>
</comment>
<dbReference type="Proteomes" id="UP001583186">
    <property type="component" value="Unassembled WGS sequence"/>
</dbReference>
<keyword evidence="6" id="KW-0503">Monooxygenase</keyword>
<evidence type="ECO:0000313" key="7">
    <source>
        <dbReference type="EMBL" id="KAL1900662.1"/>
    </source>
</evidence>
<dbReference type="PRINTS" id="PR00465">
    <property type="entry name" value="EP450IV"/>
</dbReference>
<dbReference type="InterPro" id="IPR001128">
    <property type="entry name" value="Cyt_P450"/>
</dbReference>
<keyword evidence="5" id="KW-0408">Iron</keyword>
<dbReference type="Pfam" id="PF00067">
    <property type="entry name" value="p450"/>
    <property type="match status" value="1"/>
</dbReference>
<name>A0ABR3ZKE8_9PEZI</name>
<dbReference type="Gene3D" id="1.10.630.10">
    <property type="entry name" value="Cytochrome P450"/>
    <property type="match status" value="1"/>
</dbReference>
<keyword evidence="4" id="KW-0479">Metal-binding</keyword>
<evidence type="ECO:0008006" key="9">
    <source>
        <dbReference type="Google" id="ProtNLM"/>
    </source>
</evidence>
<evidence type="ECO:0000256" key="5">
    <source>
        <dbReference type="ARBA" id="ARBA00023004"/>
    </source>
</evidence>
<evidence type="ECO:0000256" key="4">
    <source>
        <dbReference type="ARBA" id="ARBA00022723"/>
    </source>
</evidence>
<dbReference type="SUPFAM" id="SSF48264">
    <property type="entry name" value="Cytochrome P450"/>
    <property type="match status" value="1"/>
</dbReference>
<comment type="similarity">
    <text evidence="2">Belongs to the cytochrome P450 family.</text>
</comment>
<evidence type="ECO:0000256" key="2">
    <source>
        <dbReference type="ARBA" id="ARBA00010617"/>
    </source>
</evidence>
<dbReference type="InterPro" id="IPR002403">
    <property type="entry name" value="Cyt_P450_E_grp-IV"/>
</dbReference>